<dbReference type="Proteomes" id="UP000291822">
    <property type="component" value="Unassembled WGS sequence"/>
</dbReference>
<evidence type="ECO:0000313" key="2">
    <source>
        <dbReference type="EMBL" id="TCI07358.1"/>
    </source>
</evidence>
<name>A0A4V2NL49_9GAMM</name>
<gene>
    <name evidence="2" type="ORF">EZM97_32760</name>
</gene>
<dbReference type="SUPFAM" id="SSF53335">
    <property type="entry name" value="S-adenosyl-L-methionine-dependent methyltransferases"/>
    <property type="match status" value="1"/>
</dbReference>
<feature type="domain" description="Methyltransferase" evidence="1">
    <location>
        <begin position="44"/>
        <end position="140"/>
    </location>
</feature>
<dbReference type="CDD" id="cd02440">
    <property type="entry name" value="AdoMet_MTases"/>
    <property type="match status" value="1"/>
</dbReference>
<keyword evidence="2" id="KW-0489">Methyltransferase</keyword>
<dbReference type="EMBL" id="SJTG01000005">
    <property type="protein sequence ID" value="TCI07358.1"/>
    <property type="molecule type" value="Genomic_DNA"/>
</dbReference>
<dbReference type="AlphaFoldDB" id="A0A4V2NL49"/>
<reference evidence="2 3" key="1">
    <citation type="submission" date="2019-02" db="EMBL/GenBank/DDBJ databases">
        <title>Dyella amyloliquefaciens sp. nov., isolated from forest soil.</title>
        <authorList>
            <person name="Gao Z.-H."/>
            <person name="Qiu L.-H."/>
        </authorList>
    </citation>
    <scope>NUCLEOTIDE SEQUENCE [LARGE SCALE GENOMIC DNA]</scope>
    <source>
        <strain evidence="2 3">KACC 12747</strain>
    </source>
</reference>
<dbReference type="Pfam" id="PF13649">
    <property type="entry name" value="Methyltransf_25"/>
    <property type="match status" value="1"/>
</dbReference>
<dbReference type="GO" id="GO:0032259">
    <property type="term" value="P:methylation"/>
    <property type="evidence" value="ECO:0007669"/>
    <property type="project" value="UniProtKB-KW"/>
</dbReference>
<dbReference type="Gene3D" id="3.40.50.150">
    <property type="entry name" value="Vaccinia Virus protein VP39"/>
    <property type="match status" value="1"/>
</dbReference>
<keyword evidence="3" id="KW-1185">Reference proteome</keyword>
<dbReference type="PANTHER" id="PTHR12843">
    <property type="entry name" value="PROTEIN-LYSINE N-METHYLTRANSFERASE METTL10"/>
    <property type="match status" value="1"/>
</dbReference>
<protein>
    <submittedName>
        <fullName evidence="2">Class I SAM-dependent methyltransferase</fullName>
    </submittedName>
</protein>
<keyword evidence="2" id="KW-0808">Transferase</keyword>
<comment type="caution">
    <text evidence="2">The sequence shown here is derived from an EMBL/GenBank/DDBJ whole genome shotgun (WGS) entry which is preliminary data.</text>
</comment>
<proteinExistence type="predicted"/>
<dbReference type="InterPro" id="IPR029063">
    <property type="entry name" value="SAM-dependent_MTases_sf"/>
</dbReference>
<evidence type="ECO:0000313" key="3">
    <source>
        <dbReference type="Proteomes" id="UP000291822"/>
    </source>
</evidence>
<accession>A0A4V2NL49</accession>
<evidence type="ECO:0000259" key="1">
    <source>
        <dbReference type="Pfam" id="PF13649"/>
    </source>
</evidence>
<organism evidence="2 3">
    <name type="scientific">Dyella soli</name>
    <dbReference type="NCBI Taxonomy" id="522319"/>
    <lineage>
        <taxon>Bacteria</taxon>
        <taxon>Pseudomonadati</taxon>
        <taxon>Pseudomonadota</taxon>
        <taxon>Gammaproteobacteria</taxon>
        <taxon>Lysobacterales</taxon>
        <taxon>Rhodanobacteraceae</taxon>
        <taxon>Dyella</taxon>
    </lineage>
</organism>
<sequence length="205" mass="22577">MPSKEHWNDVYSRKASNTVSWFQPRASVSLELIHKAGVGTSAKIIDVGGGTSTLIDDLICEGHSELTVLDLSVQALAVARSRLGDKADAVTWLEADITKVQLADSTYDLWHDRAVFHFLISPEDRNAYVRTVERSVKPGGAVIIATFAEDGPEKCSGLPVMRYSTERLHDEFGVSFALVEHATEEHQTPSGAMQSFVYCLLRKKS</sequence>
<dbReference type="GO" id="GO:0008168">
    <property type="term" value="F:methyltransferase activity"/>
    <property type="evidence" value="ECO:0007669"/>
    <property type="project" value="UniProtKB-KW"/>
</dbReference>
<dbReference type="PANTHER" id="PTHR12843:SF5">
    <property type="entry name" value="EEF1A LYSINE METHYLTRANSFERASE 2"/>
    <property type="match status" value="1"/>
</dbReference>
<dbReference type="InterPro" id="IPR041698">
    <property type="entry name" value="Methyltransf_25"/>
</dbReference>